<dbReference type="Proteomes" id="UP000257109">
    <property type="component" value="Unassembled WGS sequence"/>
</dbReference>
<evidence type="ECO:0000313" key="2">
    <source>
        <dbReference type="Proteomes" id="UP000257109"/>
    </source>
</evidence>
<dbReference type="GO" id="GO:0005739">
    <property type="term" value="C:mitochondrion"/>
    <property type="evidence" value="ECO:0007669"/>
    <property type="project" value="TreeGrafter"/>
</dbReference>
<dbReference type="EMBL" id="QJKJ01016078">
    <property type="protein sequence ID" value="RDX61544.1"/>
    <property type="molecule type" value="Genomic_DNA"/>
</dbReference>
<accession>A0A371E685</accession>
<comment type="caution">
    <text evidence="1">The sequence shown here is derived from an EMBL/GenBank/DDBJ whole genome shotgun (WGS) entry which is preliminary data.</text>
</comment>
<reference evidence="1" key="1">
    <citation type="submission" date="2018-05" db="EMBL/GenBank/DDBJ databases">
        <title>Draft genome of Mucuna pruriens seed.</title>
        <authorList>
            <person name="Nnadi N.E."/>
            <person name="Vos R."/>
            <person name="Hasami M.H."/>
            <person name="Devisetty U.K."/>
            <person name="Aguiy J.C."/>
        </authorList>
    </citation>
    <scope>NUCLEOTIDE SEQUENCE [LARGE SCALE GENOMIC DNA]</scope>
    <source>
        <strain evidence="1">JCA_2017</strain>
    </source>
</reference>
<organism evidence="1 2">
    <name type="scientific">Mucuna pruriens</name>
    <name type="common">Velvet bean</name>
    <name type="synonym">Dolichos pruriens</name>
    <dbReference type="NCBI Taxonomy" id="157652"/>
    <lineage>
        <taxon>Eukaryota</taxon>
        <taxon>Viridiplantae</taxon>
        <taxon>Streptophyta</taxon>
        <taxon>Embryophyta</taxon>
        <taxon>Tracheophyta</taxon>
        <taxon>Spermatophyta</taxon>
        <taxon>Magnoliopsida</taxon>
        <taxon>eudicotyledons</taxon>
        <taxon>Gunneridae</taxon>
        <taxon>Pentapetalae</taxon>
        <taxon>rosids</taxon>
        <taxon>fabids</taxon>
        <taxon>Fabales</taxon>
        <taxon>Fabaceae</taxon>
        <taxon>Papilionoideae</taxon>
        <taxon>50 kb inversion clade</taxon>
        <taxon>NPAAA clade</taxon>
        <taxon>indigoferoid/millettioid clade</taxon>
        <taxon>Phaseoleae</taxon>
        <taxon>Mucuna</taxon>
    </lineage>
</organism>
<dbReference type="PANTHER" id="PTHR47868:SF2">
    <property type="entry name" value="OS05G0457700 PROTEIN"/>
    <property type="match status" value="1"/>
</dbReference>
<protein>
    <submittedName>
        <fullName evidence="1">Uncharacterized protein</fullName>
    </submittedName>
</protein>
<gene>
    <name evidence="1" type="ORF">CR513_60223</name>
</gene>
<dbReference type="OrthoDB" id="1892356at2759"/>
<dbReference type="PANTHER" id="PTHR47868">
    <property type="entry name" value="OS05G0457700 PROTEIN"/>
    <property type="match status" value="1"/>
</dbReference>
<name>A0A371E685_MUCPR</name>
<dbReference type="AlphaFoldDB" id="A0A371E685"/>
<proteinExistence type="predicted"/>
<sequence>MLRVVAKLSSRASSSSTALTAKPIPTRLSPLPASLFRPFTNGLELDASMTVPDAIRMINYALRQWRSERSQTLFLGDPFVLFGPIGAFRLGLTVLKHCITTELTEGKDPTRENSKGMALLAMSTLLYERGECSEAIEKLDGVQELTNSYLGVRVAALETQAGLHLELRQDDLAVAVADKCMELVENQQQARDFEAQFVRAKALKGLIELVNGNVDSGCAQGSFLLLMSAYYVLGAAEDFFDKSLREKYCDGIFLFMRHCSCLAGILRHRVDIWFCRYCWSIICRIPT</sequence>
<dbReference type="STRING" id="157652.A0A371E685"/>
<keyword evidence="2" id="KW-1185">Reference proteome</keyword>
<evidence type="ECO:0000313" key="1">
    <source>
        <dbReference type="EMBL" id="RDX61544.1"/>
    </source>
</evidence>
<feature type="non-terminal residue" evidence="1">
    <location>
        <position position="1"/>
    </location>
</feature>